<name>A0A0L0DVK7_THETB</name>
<accession>A0A0L0DVK7</accession>
<feature type="region of interest" description="Disordered" evidence="2">
    <location>
        <begin position="144"/>
        <end position="172"/>
    </location>
</feature>
<reference evidence="3 4" key="1">
    <citation type="submission" date="2010-05" db="EMBL/GenBank/DDBJ databases">
        <title>The Genome Sequence of Thecamonas trahens ATCC 50062.</title>
        <authorList>
            <consortium name="The Broad Institute Genome Sequencing Platform"/>
            <person name="Russ C."/>
            <person name="Cuomo C."/>
            <person name="Shea T."/>
            <person name="Young S.K."/>
            <person name="Zeng Q."/>
            <person name="Koehrsen M."/>
            <person name="Haas B."/>
            <person name="Borodovsky M."/>
            <person name="Guigo R."/>
            <person name="Alvarado L."/>
            <person name="Berlin A."/>
            <person name="Bochicchio J."/>
            <person name="Borenstein D."/>
            <person name="Chapman S."/>
            <person name="Chen Z."/>
            <person name="Freedman E."/>
            <person name="Gellesch M."/>
            <person name="Goldberg J."/>
            <person name="Griggs A."/>
            <person name="Gujja S."/>
            <person name="Heilman E."/>
            <person name="Heiman D."/>
            <person name="Hepburn T."/>
            <person name="Howarth C."/>
            <person name="Jen D."/>
            <person name="Larson L."/>
            <person name="Mehta T."/>
            <person name="Park D."/>
            <person name="Pearson M."/>
            <person name="Roberts A."/>
            <person name="Saif S."/>
            <person name="Shenoy N."/>
            <person name="Sisk P."/>
            <person name="Stolte C."/>
            <person name="Sykes S."/>
            <person name="Thomson T."/>
            <person name="Walk T."/>
            <person name="White J."/>
            <person name="Yandava C."/>
            <person name="Burger G."/>
            <person name="Gray M.W."/>
            <person name="Holland P.W.H."/>
            <person name="King N."/>
            <person name="Lang F.B.F."/>
            <person name="Roger A.J."/>
            <person name="Ruiz-Trillo I."/>
            <person name="Lander E."/>
            <person name="Nusbaum C."/>
        </authorList>
    </citation>
    <scope>NUCLEOTIDE SEQUENCE [LARGE SCALE GENOMIC DNA]</scope>
    <source>
        <strain evidence="3 4">ATCC 50062</strain>
    </source>
</reference>
<dbReference type="EMBL" id="GL349441">
    <property type="protein sequence ID" value="KNC56260.1"/>
    <property type="molecule type" value="Genomic_DNA"/>
</dbReference>
<dbReference type="GeneID" id="25561921"/>
<evidence type="ECO:0000313" key="3">
    <source>
        <dbReference type="EMBL" id="KNC56260.1"/>
    </source>
</evidence>
<feature type="coiled-coil region" evidence="1">
    <location>
        <begin position="314"/>
        <end position="341"/>
    </location>
</feature>
<evidence type="ECO:0000313" key="4">
    <source>
        <dbReference type="Proteomes" id="UP000054408"/>
    </source>
</evidence>
<keyword evidence="1" id="KW-0175">Coiled coil</keyword>
<dbReference type="Proteomes" id="UP000054408">
    <property type="component" value="Unassembled WGS sequence"/>
</dbReference>
<protein>
    <submittedName>
        <fullName evidence="3">Uncharacterized protein</fullName>
    </submittedName>
</protein>
<dbReference type="AlphaFoldDB" id="A0A0L0DVK7"/>
<proteinExistence type="predicted"/>
<keyword evidence="4" id="KW-1185">Reference proteome</keyword>
<dbReference type="RefSeq" id="XP_013760782.1">
    <property type="nucleotide sequence ID" value="XM_013905328.1"/>
</dbReference>
<evidence type="ECO:0000256" key="2">
    <source>
        <dbReference type="SAM" id="MobiDB-lite"/>
    </source>
</evidence>
<evidence type="ECO:0000256" key="1">
    <source>
        <dbReference type="SAM" id="Coils"/>
    </source>
</evidence>
<feature type="coiled-coil region" evidence="1">
    <location>
        <begin position="65"/>
        <end position="102"/>
    </location>
</feature>
<sequence length="401" mass="43098">MRAELAAANARADALAVRLADEQAAHQRTAAVGEANKARAEAMESKLSALQSVTSRTNEMAASEKRELLDRIEALVGRLKTAERAELDVAALTSKLAEVRGALAALRGAVAQVLAYEAAFNDEMLAHDAGRRVMREAEARARAALAADNSADDGDGGGEGGGSDLDSRGSGGQYSLERILMGRRGKGTARADRISGLDLLLEEEAFLRALPTKDHPTAVKENIKLFRIAMQQQHTIHDLERKVEDSDVATEARLNARVVAARSAADARRPVLRRLQATQQRLFKAEHAAKAAAKQVERVRGQEERWRTFARNASKAAAEQRARLERQMVQLRRAAASAAAASRSSSSTTPYSIQGIAALAENTASRQSGVDVSDPGAIGAAVYWWRRERAAARATHGGGDW</sequence>
<gene>
    <name evidence="3" type="ORF">AMSG_02229</name>
</gene>
<organism evidence="3 4">
    <name type="scientific">Thecamonas trahens ATCC 50062</name>
    <dbReference type="NCBI Taxonomy" id="461836"/>
    <lineage>
        <taxon>Eukaryota</taxon>
        <taxon>Apusozoa</taxon>
        <taxon>Apusomonadida</taxon>
        <taxon>Apusomonadidae</taxon>
        <taxon>Thecamonas</taxon>
    </lineage>
</organism>